<proteinExistence type="predicted"/>
<gene>
    <name evidence="1" type="ORF">TDIB3V08_LOCUS6287</name>
</gene>
<evidence type="ECO:0000313" key="1">
    <source>
        <dbReference type="EMBL" id="CAD7200054.1"/>
    </source>
</evidence>
<name>A0A7R8VM88_TIMDO</name>
<dbReference type="EMBL" id="OA567215">
    <property type="protein sequence ID" value="CAD7200054.1"/>
    <property type="molecule type" value="Genomic_DNA"/>
</dbReference>
<dbReference type="PANTHER" id="PTHR12308:SF84">
    <property type="entry name" value="ANOCTAMIN"/>
    <property type="match status" value="1"/>
</dbReference>
<organism evidence="1">
    <name type="scientific">Timema douglasi</name>
    <name type="common">Walking stick</name>
    <dbReference type="NCBI Taxonomy" id="61478"/>
    <lineage>
        <taxon>Eukaryota</taxon>
        <taxon>Metazoa</taxon>
        <taxon>Ecdysozoa</taxon>
        <taxon>Arthropoda</taxon>
        <taxon>Hexapoda</taxon>
        <taxon>Insecta</taxon>
        <taxon>Pterygota</taxon>
        <taxon>Neoptera</taxon>
        <taxon>Polyneoptera</taxon>
        <taxon>Phasmatodea</taxon>
        <taxon>Timematodea</taxon>
        <taxon>Timematoidea</taxon>
        <taxon>Timematidae</taxon>
        <taxon>Timema</taxon>
    </lineage>
</organism>
<sequence>MEWASFLCENGPFHSSLGRCRLVFSVAPHLSTKFDYETGPKAVRAVRGAECEKIQRQRYCRWPLEWQEFNTTDYEADMGRDSTEPDPPTCQYRAYRNSHNETKKYGLSPQYWHVFAARLAFVVVFEVRLTYIRRGRRLSPYGCWFLSTWQKTQPIWLLVLVNVAEDSAHMVVGSCQRSRRLSPYGCWFLSTWQKTQPIRLLVLVNVAEDSAHMERPPPVHPTEIRTSIIPVLISRAQHKRVSQLRHRGGLLAYAFLTTFVDIALDVSGGDFQCAHIVFALTGIMAYAIPDVPAEVRTQIQREKMLAREAKYEHGLRDPALVDPQELLERVRGSAASVGARSWWSRRLSRVSDVNLDNQGDAASTRNRPLNSSIVWETQQRREYAAVRTCVYTKLHTIRRENVPGHDQWCQRVSPRQIKLTDTVVTKSRREI</sequence>
<dbReference type="GO" id="GO:0005254">
    <property type="term" value="F:chloride channel activity"/>
    <property type="evidence" value="ECO:0007669"/>
    <property type="project" value="TreeGrafter"/>
</dbReference>
<protein>
    <submittedName>
        <fullName evidence="1">Uncharacterized protein</fullName>
    </submittedName>
</protein>
<dbReference type="AlphaFoldDB" id="A0A7R8VM88"/>
<accession>A0A7R8VM88</accession>
<dbReference type="GO" id="GO:0005886">
    <property type="term" value="C:plasma membrane"/>
    <property type="evidence" value="ECO:0007669"/>
    <property type="project" value="TreeGrafter"/>
</dbReference>
<reference evidence="1" key="1">
    <citation type="submission" date="2020-11" db="EMBL/GenBank/DDBJ databases">
        <authorList>
            <person name="Tran Van P."/>
        </authorList>
    </citation>
    <scope>NUCLEOTIDE SEQUENCE</scope>
</reference>
<dbReference type="PANTHER" id="PTHR12308">
    <property type="entry name" value="ANOCTAMIN"/>
    <property type="match status" value="1"/>
</dbReference>
<dbReference type="InterPro" id="IPR007632">
    <property type="entry name" value="Anoctamin"/>
</dbReference>